<accession>A0A381TNE1</accession>
<evidence type="ECO:0000313" key="5">
    <source>
        <dbReference type="EMBL" id="SVA17596.1"/>
    </source>
</evidence>
<organism evidence="5">
    <name type="scientific">marine metagenome</name>
    <dbReference type="NCBI Taxonomy" id="408172"/>
    <lineage>
        <taxon>unclassified sequences</taxon>
        <taxon>metagenomes</taxon>
        <taxon>ecological metagenomes</taxon>
    </lineage>
</organism>
<evidence type="ECO:0000259" key="3">
    <source>
        <dbReference type="Pfam" id="PF00905"/>
    </source>
</evidence>
<dbReference type="PANTHER" id="PTHR30627:SF1">
    <property type="entry name" value="PEPTIDOGLYCAN D,D-TRANSPEPTIDASE FTSI"/>
    <property type="match status" value="1"/>
</dbReference>
<name>A0A381TNE1_9ZZZZ</name>
<feature type="domain" description="Penicillin-binding protein transpeptidase" evidence="3">
    <location>
        <begin position="229"/>
        <end position="356"/>
    </location>
</feature>
<dbReference type="AlphaFoldDB" id="A0A381TNE1"/>
<dbReference type="GO" id="GO:0071555">
    <property type="term" value="P:cell wall organization"/>
    <property type="evidence" value="ECO:0007669"/>
    <property type="project" value="TreeGrafter"/>
</dbReference>
<dbReference type="InterPro" id="IPR005311">
    <property type="entry name" value="PBP_dimer"/>
</dbReference>
<dbReference type="InterPro" id="IPR050515">
    <property type="entry name" value="Beta-lactam/transpept"/>
</dbReference>
<proteinExistence type="predicted"/>
<feature type="domain" description="Penicillin-binding protein dimerisation" evidence="4">
    <location>
        <begin position="40"/>
        <end position="184"/>
    </location>
</feature>
<gene>
    <name evidence="5" type="ORF">METZ01_LOCUS70450</name>
</gene>
<comment type="subcellular location">
    <subcellularLocation>
        <location evidence="1">Membrane</location>
    </subcellularLocation>
</comment>
<reference evidence="5" key="1">
    <citation type="submission" date="2018-05" db="EMBL/GenBank/DDBJ databases">
        <authorList>
            <person name="Lanie J.A."/>
            <person name="Ng W.-L."/>
            <person name="Kazmierczak K.M."/>
            <person name="Andrzejewski T.M."/>
            <person name="Davidsen T.M."/>
            <person name="Wayne K.J."/>
            <person name="Tettelin H."/>
            <person name="Glass J.I."/>
            <person name="Rusch D."/>
            <person name="Podicherti R."/>
            <person name="Tsui H.-C.T."/>
            <person name="Winkler M.E."/>
        </authorList>
    </citation>
    <scope>NUCLEOTIDE SEQUENCE</scope>
</reference>
<protein>
    <recommendedName>
        <fullName evidence="6">Penicillin-binding protein transpeptidase domain-containing protein</fullName>
    </recommendedName>
</protein>
<dbReference type="InterPro" id="IPR012338">
    <property type="entry name" value="Beta-lactam/transpept-like"/>
</dbReference>
<dbReference type="PANTHER" id="PTHR30627">
    <property type="entry name" value="PEPTIDOGLYCAN D,D-TRANSPEPTIDASE"/>
    <property type="match status" value="1"/>
</dbReference>
<dbReference type="Gene3D" id="3.30.450.330">
    <property type="match status" value="1"/>
</dbReference>
<sequence>MVGFALMAVALEGRLLYLQAVDKEFLSAQGDSRHLANVNISAHRGPITDRHGEMLAVSTPVDSIAADPQEMGPAMNRLAELALALGMGESSLARKITSNPDRQFIWLRRHMRPDLAAQVMQLGIPGIETRREYHRYYPSGEVTSHVIGFTNIDDWGQEGLELAFNYYLEGKEGSKRVLRDRFRRTIQDVELIDPAQPGRTLATSLDLRLQYLAYRELKQAVQDNGANSGSIVILDVETGEVLAMVNQPSYNPNDGAQRKPGPIRNRAVTDIFEPGSSFKPFVVAAALESGRYQADSLIDTSPGFVEVSGSVVIKDPSNLGEIDVTTVLAKSSNVGMTKIALGLGQQDLWTVLSDFG</sequence>
<dbReference type="InterPro" id="IPR001460">
    <property type="entry name" value="PCN-bd_Tpept"/>
</dbReference>
<dbReference type="SUPFAM" id="SSF56601">
    <property type="entry name" value="beta-lactamase/transpeptidase-like"/>
    <property type="match status" value="1"/>
</dbReference>
<dbReference type="SUPFAM" id="SSF56519">
    <property type="entry name" value="Penicillin binding protein dimerisation domain"/>
    <property type="match status" value="1"/>
</dbReference>
<dbReference type="Gene3D" id="3.90.1310.10">
    <property type="entry name" value="Penicillin-binding protein 2a (Domain 2)"/>
    <property type="match status" value="1"/>
</dbReference>
<dbReference type="GO" id="GO:0008658">
    <property type="term" value="F:penicillin binding"/>
    <property type="evidence" value="ECO:0007669"/>
    <property type="project" value="InterPro"/>
</dbReference>
<evidence type="ECO:0008006" key="6">
    <source>
        <dbReference type="Google" id="ProtNLM"/>
    </source>
</evidence>
<evidence type="ECO:0000256" key="1">
    <source>
        <dbReference type="ARBA" id="ARBA00004370"/>
    </source>
</evidence>
<dbReference type="GO" id="GO:0005886">
    <property type="term" value="C:plasma membrane"/>
    <property type="evidence" value="ECO:0007669"/>
    <property type="project" value="TreeGrafter"/>
</dbReference>
<dbReference type="Pfam" id="PF03717">
    <property type="entry name" value="PBP_dimer"/>
    <property type="match status" value="1"/>
</dbReference>
<dbReference type="InterPro" id="IPR036138">
    <property type="entry name" value="PBP_dimer_sf"/>
</dbReference>
<dbReference type="EMBL" id="UINC01004890">
    <property type="protein sequence ID" value="SVA17596.1"/>
    <property type="molecule type" value="Genomic_DNA"/>
</dbReference>
<feature type="non-terminal residue" evidence="5">
    <location>
        <position position="356"/>
    </location>
</feature>
<evidence type="ECO:0000259" key="4">
    <source>
        <dbReference type="Pfam" id="PF03717"/>
    </source>
</evidence>
<dbReference type="Pfam" id="PF00905">
    <property type="entry name" value="Transpeptidase"/>
    <property type="match status" value="1"/>
</dbReference>
<keyword evidence="2" id="KW-0472">Membrane</keyword>
<evidence type="ECO:0000256" key="2">
    <source>
        <dbReference type="ARBA" id="ARBA00023136"/>
    </source>
</evidence>
<dbReference type="Gene3D" id="3.40.710.10">
    <property type="entry name" value="DD-peptidase/beta-lactamase superfamily"/>
    <property type="match status" value="1"/>
</dbReference>